<evidence type="ECO:0000256" key="2">
    <source>
        <dbReference type="ARBA" id="ARBA00022679"/>
    </source>
</evidence>
<dbReference type="SMART" id="SM00825">
    <property type="entry name" value="PKS_KS"/>
    <property type="match status" value="1"/>
</dbReference>
<accession>A0A290QAD6</accession>
<evidence type="ECO:0000256" key="1">
    <source>
        <dbReference type="ARBA" id="ARBA00008467"/>
    </source>
</evidence>
<protein>
    <submittedName>
        <fullName evidence="5">Beta-ketoacyl-[acyl-carrier-protein] synthase II</fullName>
    </submittedName>
</protein>
<dbReference type="GO" id="GO:0006633">
    <property type="term" value="P:fatty acid biosynthetic process"/>
    <property type="evidence" value="ECO:0007669"/>
    <property type="project" value="InterPro"/>
</dbReference>
<dbReference type="PANTHER" id="PTHR11712:SF325">
    <property type="entry name" value="3-OXOACYL-(ACYL-CARRIER-PROTEIN) SYNTHASE II FABF"/>
    <property type="match status" value="1"/>
</dbReference>
<reference evidence="5 6" key="1">
    <citation type="submission" date="2017-09" db="EMBL/GenBank/DDBJ databases">
        <title>Complete genome sequence of Verrucomicrobial strain HZ-65, isolated from freshwater.</title>
        <authorList>
            <person name="Choi A."/>
        </authorList>
    </citation>
    <scope>NUCLEOTIDE SEQUENCE [LARGE SCALE GENOMIC DNA]</scope>
    <source>
        <strain evidence="5 6">HZ-65</strain>
    </source>
</reference>
<dbReference type="InterPro" id="IPR014031">
    <property type="entry name" value="Ketoacyl_synth_C"/>
</dbReference>
<feature type="domain" description="Ketosynthase family 3 (KS3)" evidence="4">
    <location>
        <begin position="4"/>
        <end position="409"/>
    </location>
</feature>
<dbReference type="Gene3D" id="3.40.47.10">
    <property type="match status" value="1"/>
</dbReference>
<evidence type="ECO:0000313" key="5">
    <source>
        <dbReference type="EMBL" id="ATC65655.1"/>
    </source>
</evidence>
<dbReference type="RefSeq" id="WP_096057284.1">
    <property type="nucleotide sequence ID" value="NZ_CP023344.1"/>
</dbReference>
<evidence type="ECO:0000256" key="3">
    <source>
        <dbReference type="RuleBase" id="RU003694"/>
    </source>
</evidence>
<dbReference type="InterPro" id="IPR016039">
    <property type="entry name" value="Thiolase-like"/>
</dbReference>
<dbReference type="InterPro" id="IPR014030">
    <property type="entry name" value="Ketoacyl_synth_N"/>
</dbReference>
<name>A0A290QAD6_9BACT</name>
<keyword evidence="6" id="KW-1185">Reference proteome</keyword>
<dbReference type="InterPro" id="IPR000794">
    <property type="entry name" value="Beta-ketoacyl_synthase"/>
</dbReference>
<dbReference type="InterPro" id="IPR018201">
    <property type="entry name" value="Ketoacyl_synth_AS"/>
</dbReference>
<comment type="similarity">
    <text evidence="1 3">Belongs to the thiolase-like superfamily. Beta-ketoacyl-ACP synthases family.</text>
</comment>
<proteinExistence type="inferred from homology"/>
<dbReference type="Pfam" id="PF02801">
    <property type="entry name" value="Ketoacyl-synt_C"/>
    <property type="match status" value="1"/>
</dbReference>
<dbReference type="GO" id="GO:0005829">
    <property type="term" value="C:cytosol"/>
    <property type="evidence" value="ECO:0007669"/>
    <property type="project" value="TreeGrafter"/>
</dbReference>
<dbReference type="GO" id="GO:0004315">
    <property type="term" value="F:3-oxoacyl-[acyl-carrier-protein] synthase activity"/>
    <property type="evidence" value="ECO:0007669"/>
    <property type="project" value="InterPro"/>
</dbReference>
<dbReference type="CDD" id="cd00834">
    <property type="entry name" value="KAS_I_II"/>
    <property type="match status" value="1"/>
</dbReference>
<dbReference type="OrthoDB" id="9808669at2"/>
<dbReference type="Proteomes" id="UP000217265">
    <property type="component" value="Chromosome"/>
</dbReference>
<sequence length="412" mass="42753">MSNRRRVVVTGFGLVTAIGNDEKTVWENLLAGRTGVRKVQHHDLSANHVHNGGEVDSVALEASLPPGMRRADRCLKFAFEASRQALAAAGRLVWPPTETQEIGSIWGCGAGQTQVLQDAHKCFFEKGPKGMRPSTIPNGMANSLAANISIAFQLAGTNYVIASACTSASNAMGVAFRMISEGHADAVLCGGADTPFNGFHYACWNNLGVLSKIAEPERALRPFGADRDGTLLGEGAGAVLLESLEGARKRGARIRGEVVGYGESSDATHITGPSVAGQAKAIRAALASAGLEPSAIGYINTHGTGTDANDSTESAAIREAMGTAADTIPVGAMKSYFGHTLGASGAVEGIGTLLALEHGVIPPNLNLESPDPACQLALVGAQPVPFTSEYAMKNSFGFGGGNAVLILRRFSE</sequence>
<evidence type="ECO:0000313" key="6">
    <source>
        <dbReference type="Proteomes" id="UP000217265"/>
    </source>
</evidence>
<dbReference type="PROSITE" id="PS52004">
    <property type="entry name" value="KS3_2"/>
    <property type="match status" value="1"/>
</dbReference>
<dbReference type="EMBL" id="CP023344">
    <property type="protein sequence ID" value="ATC65655.1"/>
    <property type="molecule type" value="Genomic_DNA"/>
</dbReference>
<keyword evidence="2 3" id="KW-0808">Transferase</keyword>
<dbReference type="SUPFAM" id="SSF53901">
    <property type="entry name" value="Thiolase-like"/>
    <property type="match status" value="2"/>
</dbReference>
<dbReference type="PROSITE" id="PS00606">
    <property type="entry name" value="KS3_1"/>
    <property type="match status" value="1"/>
</dbReference>
<evidence type="ECO:0000259" key="4">
    <source>
        <dbReference type="PROSITE" id="PS52004"/>
    </source>
</evidence>
<dbReference type="NCBIfam" id="NF005589">
    <property type="entry name" value="PRK07314.1"/>
    <property type="match status" value="1"/>
</dbReference>
<dbReference type="InterPro" id="IPR020841">
    <property type="entry name" value="PKS_Beta-ketoAc_synthase_dom"/>
</dbReference>
<dbReference type="AlphaFoldDB" id="A0A290QAD6"/>
<dbReference type="Pfam" id="PF00109">
    <property type="entry name" value="ketoacyl-synt"/>
    <property type="match status" value="1"/>
</dbReference>
<dbReference type="KEGG" id="vbh:CMV30_17835"/>
<gene>
    <name evidence="5" type="ORF">CMV30_17835</name>
</gene>
<dbReference type="PANTHER" id="PTHR11712">
    <property type="entry name" value="POLYKETIDE SYNTHASE-RELATED"/>
    <property type="match status" value="1"/>
</dbReference>
<organism evidence="5 6">
    <name type="scientific">Nibricoccus aquaticus</name>
    <dbReference type="NCBI Taxonomy" id="2576891"/>
    <lineage>
        <taxon>Bacteria</taxon>
        <taxon>Pseudomonadati</taxon>
        <taxon>Verrucomicrobiota</taxon>
        <taxon>Opitutia</taxon>
        <taxon>Opitutales</taxon>
        <taxon>Opitutaceae</taxon>
        <taxon>Nibricoccus</taxon>
    </lineage>
</organism>